<sequence>MIDGADRAVVLGVCGMSATDERSVRRVDRFEQVADGSFVWTRTSSGEFFLGRISGPLFEDHGLEALASELTYARTCRWTAEPVPEAEVPPATLRTFARGGRNFQQTHDDSVGAQSADVWRRRGR</sequence>
<dbReference type="AlphaFoldDB" id="A0A917G2A6"/>
<name>A0A917G2A6_9NOCA</name>
<evidence type="ECO:0008006" key="4">
    <source>
        <dbReference type="Google" id="ProtNLM"/>
    </source>
</evidence>
<keyword evidence="3" id="KW-1185">Reference proteome</keyword>
<gene>
    <name evidence="2" type="ORF">GCM10007304_36850</name>
</gene>
<feature type="region of interest" description="Disordered" evidence="1">
    <location>
        <begin position="100"/>
        <end position="124"/>
    </location>
</feature>
<proteinExistence type="predicted"/>
<dbReference type="Proteomes" id="UP000654257">
    <property type="component" value="Unassembled WGS sequence"/>
</dbReference>
<evidence type="ECO:0000256" key="1">
    <source>
        <dbReference type="SAM" id="MobiDB-lite"/>
    </source>
</evidence>
<reference evidence="2" key="2">
    <citation type="submission" date="2020-09" db="EMBL/GenBank/DDBJ databases">
        <authorList>
            <person name="Sun Q."/>
            <person name="Sedlacek I."/>
        </authorList>
    </citation>
    <scope>NUCLEOTIDE SEQUENCE</scope>
    <source>
        <strain evidence="2">CCM 7905</strain>
    </source>
</reference>
<protein>
    <recommendedName>
        <fullName evidence="4">GAF domain-containing protein</fullName>
    </recommendedName>
</protein>
<organism evidence="2 3">
    <name type="scientific">Rhodococcoides trifolii</name>
    <dbReference type="NCBI Taxonomy" id="908250"/>
    <lineage>
        <taxon>Bacteria</taxon>
        <taxon>Bacillati</taxon>
        <taxon>Actinomycetota</taxon>
        <taxon>Actinomycetes</taxon>
        <taxon>Mycobacteriales</taxon>
        <taxon>Nocardiaceae</taxon>
        <taxon>Rhodococcoides</taxon>
    </lineage>
</organism>
<evidence type="ECO:0000313" key="2">
    <source>
        <dbReference type="EMBL" id="GGG19543.1"/>
    </source>
</evidence>
<comment type="caution">
    <text evidence="2">The sequence shown here is derived from an EMBL/GenBank/DDBJ whole genome shotgun (WGS) entry which is preliminary data.</text>
</comment>
<reference evidence="2" key="1">
    <citation type="journal article" date="2014" name="Int. J. Syst. Evol. Microbiol.">
        <title>Complete genome sequence of Corynebacterium casei LMG S-19264T (=DSM 44701T), isolated from a smear-ripened cheese.</title>
        <authorList>
            <consortium name="US DOE Joint Genome Institute (JGI-PGF)"/>
            <person name="Walter F."/>
            <person name="Albersmeier A."/>
            <person name="Kalinowski J."/>
            <person name="Ruckert C."/>
        </authorList>
    </citation>
    <scope>NUCLEOTIDE SEQUENCE</scope>
    <source>
        <strain evidence="2">CCM 7905</strain>
    </source>
</reference>
<accession>A0A917G2A6</accession>
<dbReference type="RefSeq" id="WP_188546357.1">
    <property type="nucleotide sequence ID" value="NZ_BMCU01000004.1"/>
</dbReference>
<evidence type="ECO:0000313" key="3">
    <source>
        <dbReference type="Proteomes" id="UP000654257"/>
    </source>
</evidence>
<dbReference type="EMBL" id="BMCU01000004">
    <property type="protein sequence ID" value="GGG19543.1"/>
    <property type="molecule type" value="Genomic_DNA"/>
</dbReference>